<dbReference type="KEGG" id="nsh:GXM_04897"/>
<dbReference type="Proteomes" id="UP000326678">
    <property type="component" value="Chromosome Gxm1"/>
</dbReference>
<evidence type="ECO:0000313" key="2">
    <source>
        <dbReference type="Proteomes" id="UP000326678"/>
    </source>
</evidence>
<gene>
    <name evidence="1" type="ORF">GXM_04897</name>
</gene>
<evidence type="ECO:0000313" key="1">
    <source>
        <dbReference type="EMBL" id="QFS47405.1"/>
    </source>
</evidence>
<accession>A0A5P8W3S6</accession>
<protein>
    <submittedName>
        <fullName evidence="1">Uncharacterized protein</fullName>
    </submittedName>
</protein>
<reference evidence="1 2" key="1">
    <citation type="submission" date="2019-10" db="EMBL/GenBank/DDBJ databases">
        <title>Genomic and transcriptomic insights into the perfect genentic adaptation of a filamentous nitrogen-fixing cyanobacterium to rice fields.</title>
        <authorList>
            <person name="Chen Z."/>
        </authorList>
    </citation>
    <scope>NUCLEOTIDE SEQUENCE [LARGE SCALE GENOMIC DNA]</scope>
    <source>
        <strain evidence="1">CCNUC1</strain>
    </source>
</reference>
<organism evidence="1 2">
    <name type="scientific">Nostoc sphaeroides CCNUC1</name>
    <dbReference type="NCBI Taxonomy" id="2653204"/>
    <lineage>
        <taxon>Bacteria</taxon>
        <taxon>Bacillati</taxon>
        <taxon>Cyanobacteriota</taxon>
        <taxon>Cyanophyceae</taxon>
        <taxon>Nostocales</taxon>
        <taxon>Nostocaceae</taxon>
        <taxon>Nostoc</taxon>
    </lineage>
</organism>
<dbReference type="EMBL" id="CP045226">
    <property type="protein sequence ID" value="QFS47405.1"/>
    <property type="molecule type" value="Genomic_DNA"/>
</dbReference>
<sequence>MNWENYVRLDDGVVHKGNTSHKLNIIKISRVDGVMLVTVTNYKYLL</sequence>
<keyword evidence="2" id="KW-1185">Reference proteome</keyword>
<dbReference type="AlphaFoldDB" id="A0A5P8W3S6"/>
<name>A0A5P8W3S6_9NOSO</name>
<proteinExistence type="predicted"/>